<evidence type="ECO:0000313" key="5">
    <source>
        <dbReference type="EMBL" id="MBD2185956.1"/>
    </source>
</evidence>
<dbReference type="GO" id="GO:0030089">
    <property type="term" value="C:phycobilisome"/>
    <property type="evidence" value="ECO:0007669"/>
    <property type="project" value="UniProtKB-KW"/>
</dbReference>
<dbReference type="InterPro" id="IPR016024">
    <property type="entry name" value="ARM-type_fold"/>
</dbReference>
<dbReference type="SUPFAM" id="SSF48371">
    <property type="entry name" value="ARM repeat"/>
    <property type="match status" value="2"/>
</dbReference>
<comment type="caution">
    <text evidence="5">The sequence shown here is derived from an EMBL/GenBank/DDBJ whole genome shotgun (WGS) entry which is preliminary data.</text>
</comment>
<gene>
    <name evidence="5" type="ORF">H6G03_33680</name>
</gene>
<proteinExistence type="predicted"/>
<name>A0A926VLE2_9CYAN</name>
<dbReference type="InterPro" id="IPR011989">
    <property type="entry name" value="ARM-like"/>
</dbReference>
<dbReference type="Proteomes" id="UP000641646">
    <property type="component" value="Unassembled WGS sequence"/>
</dbReference>
<dbReference type="GO" id="GO:0016491">
    <property type="term" value="F:oxidoreductase activity"/>
    <property type="evidence" value="ECO:0007669"/>
    <property type="project" value="TreeGrafter"/>
</dbReference>
<evidence type="ECO:0000256" key="3">
    <source>
        <dbReference type="SAM" id="MobiDB-lite"/>
    </source>
</evidence>
<dbReference type="Gene3D" id="3.40.50.300">
    <property type="entry name" value="P-loop containing nucleotide triphosphate hydrolases"/>
    <property type="match status" value="1"/>
</dbReference>
<dbReference type="Pfam" id="PF05729">
    <property type="entry name" value="NACHT"/>
    <property type="match status" value="1"/>
</dbReference>
<evidence type="ECO:0000256" key="2">
    <source>
        <dbReference type="ARBA" id="ARBA00022738"/>
    </source>
</evidence>
<evidence type="ECO:0000256" key="1">
    <source>
        <dbReference type="ARBA" id="ARBA00022549"/>
    </source>
</evidence>
<dbReference type="SMART" id="SM00567">
    <property type="entry name" value="EZ_HEAT"/>
    <property type="match status" value="5"/>
</dbReference>
<dbReference type="InterPro" id="IPR054611">
    <property type="entry name" value="NCAB"/>
</dbReference>
<dbReference type="SMART" id="SM00530">
    <property type="entry name" value="HTH_XRE"/>
    <property type="match status" value="1"/>
</dbReference>
<dbReference type="RefSeq" id="WP_190474793.1">
    <property type="nucleotide sequence ID" value="NZ_JACJPW010000154.1"/>
</dbReference>
<dbReference type="InterPro" id="IPR027417">
    <property type="entry name" value="P-loop_NTPase"/>
</dbReference>
<dbReference type="InterPro" id="IPR003593">
    <property type="entry name" value="AAA+_ATPase"/>
</dbReference>
<dbReference type="EMBL" id="JACJPW010000154">
    <property type="protein sequence ID" value="MBD2185956.1"/>
    <property type="molecule type" value="Genomic_DNA"/>
</dbReference>
<feature type="domain" description="NACHT" evidence="4">
    <location>
        <begin position="185"/>
        <end position="309"/>
    </location>
</feature>
<dbReference type="PROSITE" id="PS50837">
    <property type="entry name" value="NACHT"/>
    <property type="match status" value="1"/>
</dbReference>
<dbReference type="SMART" id="SM00382">
    <property type="entry name" value="AAA"/>
    <property type="match status" value="1"/>
</dbReference>
<keyword evidence="2" id="KW-0605">Phycobilisome</keyword>
<sequence>MSKTPKSRSIAATPEGLVEVRQKMAKLEKPGEPEKKGWTYEDLAKRSGASIDTVKRFLKGTPIDKKFIFWIVEALNLDINEIVDANELNPPTPTTTPTEINWREICNQVLATQHLRRQATAQQYELNIYVPLGLMERPKTPNPRKNPTGEDSPPQKEPELQIVQTYKDDAFFQKVIAENNTEKGKHIAIIGEPGAGKTTLLGELAERLAKNSPDFPICIRLADLRSSTIADYLLNNWLSKALQFIDFEAENVTPEIRKEFKQLFATGKVWLLLDGVDEMAATSPIEALARIREQLTDWVGKARVVLTCRLNVWDAAISNTLTDFDTYKTLEFEPDDVDEFIRQWFEEASQDEKRRNCGHETFWREQGKRLTTQLKSPGKERIKELVRNPLRLSMLCQSWCVPEQELPETKAALYEQFTTYFFEWKQEEFQKKYQRVLTKTEKNKIKKVLAKLALAAMESANSFRIEEDFAIEQMEEEWFNLAEKLGWLVLVDRDIRTKEPIYSFLHSSFEEYFAALAIDENVNYWDFFLPRNHINRPVTGKCYRIFEPQWKEVILLWLGRGTIEGKQKEEFIDALVNFEDGCGGFYKYRAFFMAAQGIAEFGDFDMSTKIVEQLATWSFDNSNLLWQEARKILEKTHIKKAIFVLQKLLYSCKKESTSVEIAYILGQIDQNNKVAIRHLKELLKITNNKLLWQVAYSLEKIDNGNSDAIAALFKLLENSENSDIYRQAGHTLEEISKYNTTVVSKLKELLSNKSVNIRNRAANVMYSLDKSDPDLITFYIERLDDSKSNSSRCVIARNLGEINTVSQDVVNVLNKLLDIRESESTRIRAAESLSKFKSSKQEHPIATLKEISYNSQDYLNRCSAARVLGNFDDAKQDAIEILKSLLHHKHPKVRRWAADDLGELDKGNPDAIAISKQLLLTCQEPKEMQQIAYVLERIGQENPVVIDALLQLMHERKNEHEVVLLAASSLLKLAPSNQDAIDPLTMLLKTCEDQFMQWRIADILLKLDNNNKNAIDNLIELLHICEDEFIFTNAIISLGQINQDNQNIVNILIKIVPTNNNENICLVASSFLHSIKSFSLVKKIVFMLKDTFIKEFNKNQHERYKQCFEVLWSYAQNLPYPDFYQAWHQDTLTNTATANLNIANLPQVLAEAINNQPELCSQVKLICIDTHQFIDPENPAPEIYDLMLNQNCPEWQNGYPETMQKLKLYWNNLRRNSENPLFFICYDSTALTATPTGFSDTFLKALSKFDGAICVVWETGEFGLQTFSPSQPNLIADMVGWMREKMMENL</sequence>
<dbReference type="InterPro" id="IPR010982">
    <property type="entry name" value="Lambda_DNA-bd_dom_sf"/>
</dbReference>
<dbReference type="SUPFAM" id="SSF47413">
    <property type="entry name" value="lambda repressor-like DNA-binding domains"/>
    <property type="match status" value="1"/>
</dbReference>
<dbReference type="SUPFAM" id="SSF52540">
    <property type="entry name" value="P-loop containing nucleoside triphosphate hydrolases"/>
    <property type="match status" value="1"/>
</dbReference>
<dbReference type="InterPro" id="IPR007111">
    <property type="entry name" value="NACHT_NTPase"/>
</dbReference>
<dbReference type="InterPro" id="IPR004155">
    <property type="entry name" value="PBS_lyase_HEAT"/>
</dbReference>
<reference evidence="5" key="2">
    <citation type="submission" date="2020-08" db="EMBL/GenBank/DDBJ databases">
        <authorList>
            <person name="Chen M."/>
            <person name="Teng W."/>
            <person name="Zhao L."/>
            <person name="Hu C."/>
            <person name="Zhou Y."/>
            <person name="Han B."/>
            <person name="Song L."/>
            <person name="Shu W."/>
        </authorList>
    </citation>
    <scope>NUCLEOTIDE SEQUENCE</scope>
    <source>
        <strain evidence="5">FACHB-1375</strain>
    </source>
</reference>
<dbReference type="Pfam" id="PF22724">
    <property type="entry name" value="NCAB1"/>
    <property type="match status" value="1"/>
</dbReference>
<feature type="region of interest" description="Disordered" evidence="3">
    <location>
        <begin position="135"/>
        <end position="158"/>
    </location>
</feature>
<evidence type="ECO:0000259" key="4">
    <source>
        <dbReference type="PROSITE" id="PS50837"/>
    </source>
</evidence>
<dbReference type="InterPro" id="IPR054570">
    <property type="entry name" value="NCC-H_dom"/>
</dbReference>
<dbReference type="Pfam" id="PF22730">
    <property type="entry name" value="NCC-H"/>
    <property type="match status" value="1"/>
</dbReference>
<dbReference type="Pfam" id="PF13646">
    <property type="entry name" value="HEAT_2"/>
    <property type="match status" value="1"/>
</dbReference>
<dbReference type="InterPro" id="IPR001387">
    <property type="entry name" value="Cro/C1-type_HTH"/>
</dbReference>
<dbReference type="PANTHER" id="PTHR12697">
    <property type="entry name" value="PBS LYASE HEAT-LIKE PROTEIN"/>
    <property type="match status" value="1"/>
</dbReference>
<protein>
    <submittedName>
        <fullName evidence="5">HEAT repeat domain-containing protein</fullName>
    </submittedName>
</protein>
<accession>A0A926VLE2</accession>
<organism evidence="5 6">
    <name type="scientific">Aerosakkonema funiforme FACHB-1375</name>
    <dbReference type="NCBI Taxonomy" id="2949571"/>
    <lineage>
        <taxon>Bacteria</taxon>
        <taxon>Bacillati</taxon>
        <taxon>Cyanobacteriota</taxon>
        <taxon>Cyanophyceae</taxon>
        <taxon>Oscillatoriophycideae</taxon>
        <taxon>Aerosakkonematales</taxon>
        <taxon>Aerosakkonemataceae</taxon>
        <taxon>Aerosakkonema</taxon>
    </lineage>
</organism>
<dbReference type="GO" id="GO:0003677">
    <property type="term" value="F:DNA binding"/>
    <property type="evidence" value="ECO:0007669"/>
    <property type="project" value="InterPro"/>
</dbReference>
<keyword evidence="6" id="KW-1185">Reference proteome</keyword>
<keyword evidence="1" id="KW-0042">Antenna complex</keyword>
<dbReference type="Gene3D" id="1.25.10.10">
    <property type="entry name" value="Leucine-rich Repeat Variant"/>
    <property type="match status" value="3"/>
</dbReference>
<evidence type="ECO:0000313" key="6">
    <source>
        <dbReference type="Proteomes" id="UP000641646"/>
    </source>
</evidence>
<dbReference type="CDD" id="cd00093">
    <property type="entry name" value="HTH_XRE"/>
    <property type="match status" value="1"/>
</dbReference>
<reference evidence="5" key="1">
    <citation type="journal article" date="2015" name="ISME J.">
        <title>Draft Genome Sequence of Streptomyces incarnatus NRRL8089, which Produces the Nucleoside Antibiotic Sinefungin.</title>
        <authorList>
            <person name="Oshima K."/>
            <person name="Hattori M."/>
            <person name="Shimizu H."/>
            <person name="Fukuda K."/>
            <person name="Nemoto M."/>
            <person name="Inagaki K."/>
            <person name="Tamura T."/>
        </authorList>
    </citation>
    <scope>NUCLEOTIDE SEQUENCE</scope>
    <source>
        <strain evidence="5">FACHB-1375</strain>
    </source>
</reference>
<dbReference type="PANTHER" id="PTHR12697:SF5">
    <property type="entry name" value="DEOXYHYPUSINE HYDROXYLASE"/>
    <property type="match status" value="1"/>
</dbReference>